<dbReference type="STRING" id="133381.A0A2T9Z2Q5"/>
<protein>
    <recommendedName>
        <fullName evidence="5">GST N-terminal domain-containing protein</fullName>
    </recommendedName>
</protein>
<dbReference type="EMBL" id="MBFS01002335">
    <property type="protein sequence ID" value="PVU98888.1"/>
    <property type="molecule type" value="Genomic_DNA"/>
</dbReference>
<gene>
    <name evidence="3" type="ORF">BB560_005593</name>
</gene>
<dbReference type="Proteomes" id="UP000245609">
    <property type="component" value="Unassembled WGS sequence"/>
</dbReference>
<evidence type="ECO:0008006" key="5">
    <source>
        <dbReference type="Google" id="ProtNLM"/>
    </source>
</evidence>
<dbReference type="Gene3D" id="1.20.1050.10">
    <property type="match status" value="1"/>
</dbReference>
<dbReference type="InterPro" id="IPR036249">
    <property type="entry name" value="Thioredoxin-like_sf"/>
</dbReference>
<dbReference type="InterPro" id="IPR004046">
    <property type="entry name" value="GST_C"/>
</dbReference>
<feature type="domain" description="GST N-terminal" evidence="1">
    <location>
        <begin position="5"/>
        <end position="84"/>
    </location>
</feature>
<evidence type="ECO:0000259" key="1">
    <source>
        <dbReference type="PROSITE" id="PS50404"/>
    </source>
</evidence>
<sequence>MTGATTYTIEYFPVDALAWLSRALLSLAGVEYKNIFPDWPADKEKTPFGRLPVLTEIDPDGSKFVLAESRAVELYLAKKFGFLPKDSKQEAIAIQYHFQILDVCETFVFHVYHYKNEASRDKYLDRIKIFIQRHEPILAKSKSGYYCGDSLTLPDICLYYLYKTVTSCEDQSLNLFASEQTPAISKLAAMVVENPGIKRAFL</sequence>
<accession>A0A2T9Z2Q5</accession>
<organism evidence="3 4">
    <name type="scientific">Smittium megazygosporum</name>
    <dbReference type="NCBI Taxonomy" id="133381"/>
    <lineage>
        <taxon>Eukaryota</taxon>
        <taxon>Fungi</taxon>
        <taxon>Fungi incertae sedis</taxon>
        <taxon>Zoopagomycota</taxon>
        <taxon>Kickxellomycotina</taxon>
        <taxon>Harpellomycetes</taxon>
        <taxon>Harpellales</taxon>
        <taxon>Legeriomycetaceae</taxon>
        <taxon>Smittium</taxon>
    </lineage>
</organism>
<evidence type="ECO:0000313" key="3">
    <source>
        <dbReference type="EMBL" id="PVU98888.1"/>
    </source>
</evidence>
<reference evidence="3 4" key="1">
    <citation type="journal article" date="2018" name="MBio">
        <title>Comparative Genomics Reveals the Core Gene Toolbox for the Fungus-Insect Symbiosis.</title>
        <authorList>
            <person name="Wang Y."/>
            <person name="Stata M."/>
            <person name="Wang W."/>
            <person name="Stajich J.E."/>
            <person name="White M.M."/>
            <person name="Moncalvo J.M."/>
        </authorList>
    </citation>
    <scope>NUCLEOTIDE SEQUENCE [LARGE SCALE GENOMIC DNA]</scope>
    <source>
        <strain evidence="3 4">SC-DP-2</strain>
    </source>
</reference>
<evidence type="ECO:0000313" key="4">
    <source>
        <dbReference type="Proteomes" id="UP000245609"/>
    </source>
</evidence>
<comment type="caution">
    <text evidence="3">The sequence shown here is derived from an EMBL/GenBank/DDBJ whole genome shotgun (WGS) entry which is preliminary data.</text>
</comment>
<dbReference type="InterPro" id="IPR010987">
    <property type="entry name" value="Glutathione-S-Trfase_C-like"/>
</dbReference>
<dbReference type="InterPro" id="IPR036282">
    <property type="entry name" value="Glutathione-S-Trfase_C_sf"/>
</dbReference>
<dbReference type="GO" id="GO:0004364">
    <property type="term" value="F:glutathione transferase activity"/>
    <property type="evidence" value="ECO:0007669"/>
    <property type="project" value="TreeGrafter"/>
</dbReference>
<dbReference type="InterPro" id="IPR040079">
    <property type="entry name" value="Glutathione_S-Trfase"/>
</dbReference>
<proteinExistence type="predicted"/>
<dbReference type="Pfam" id="PF14497">
    <property type="entry name" value="GST_C_3"/>
    <property type="match status" value="1"/>
</dbReference>
<dbReference type="SFLD" id="SFLDS00019">
    <property type="entry name" value="Glutathione_Transferase_(cytos"/>
    <property type="match status" value="1"/>
</dbReference>
<name>A0A2T9Z2Q5_9FUNG</name>
<dbReference type="Gene3D" id="3.40.30.10">
    <property type="entry name" value="Glutaredoxin"/>
    <property type="match status" value="1"/>
</dbReference>
<dbReference type="SUPFAM" id="SSF47616">
    <property type="entry name" value="GST C-terminal domain-like"/>
    <property type="match status" value="1"/>
</dbReference>
<dbReference type="GO" id="GO:0006749">
    <property type="term" value="P:glutathione metabolic process"/>
    <property type="evidence" value="ECO:0007669"/>
    <property type="project" value="TreeGrafter"/>
</dbReference>
<keyword evidence="4" id="KW-1185">Reference proteome</keyword>
<dbReference type="PROSITE" id="PS50405">
    <property type="entry name" value="GST_CTER"/>
    <property type="match status" value="1"/>
</dbReference>
<dbReference type="PROSITE" id="PS50404">
    <property type="entry name" value="GST_NTER"/>
    <property type="match status" value="1"/>
</dbReference>
<feature type="domain" description="GST C-terminal" evidence="2">
    <location>
        <begin position="86"/>
        <end position="202"/>
    </location>
</feature>
<dbReference type="SUPFAM" id="SSF52833">
    <property type="entry name" value="Thioredoxin-like"/>
    <property type="match status" value="1"/>
</dbReference>
<dbReference type="Pfam" id="PF02798">
    <property type="entry name" value="GST_N"/>
    <property type="match status" value="1"/>
</dbReference>
<dbReference type="InterPro" id="IPR004045">
    <property type="entry name" value="Glutathione_S-Trfase_N"/>
</dbReference>
<dbReference type="OrthoDB" id="414243at2759"/>
<dbReference type="AlphaFoldDB" id="A0A2T9Z2Q5"/>
<dbReference type="PANTHER" id="PTHR11571:SF150">
    <property type="entry name" value="GLUTATHIONE S-TRANSFERASE"/>
    <property type="match status" value="1"/>
</dbReference>
<dbReference type="InterPro" id="IPR050213">
    <property type="entry name" value="GST_superfamily"/>
</dbReference>
<evidence type="ECO:0000259" key="2">
    <source>
        <dbReference type="PROSITE" id="PS50405"/>
    </source>
</evidence>
<dbReference type="PANTHER" id="PTHR11571">
    <property type="entry name" value="GLUTATHIONE S-TRANSFERASE"/>
    <property type="match status" value="1"/>
</dbReference>